<dbReference type="Pfam" id="PF07662">
    <property type="entry name" value="Nucleos_tra2_C"/>
    <property type="match status" value="1"/>
</dbReference>
<evidence type="ECO:0000313" key="11">
    <source>
        <dbReference type="EMBL" id="RUS86784.1"/>
    </source>
</evidence>
<dbReference type="PANTHER" id="PTHR10590">
    <property type="entry name" value="SODIUM/NUCLEOSIDE COTRANSPORTER"/>
    <property type="match status" value="1"/>
</dbReference>
<dbReference type="OrthoDB" id="6075923at2759"/>
<sequence>RITLYVVGSVLFLAYLGYAVALNFKRAVPLVVLTSLVLVAVLWRLARSRCKVRKLLPQHNAREVHNLHEDGGGTGSPGGAEKSQYEICKKATKVSRRFWNLFGQRKVKIGCYILTISATCGFLVSQHHSRLDRLRPVAGLAAIVLVSVLLSYDRSKINWRPVVWGLALQVALAVLTLRTRPGREGFRYLGQQMEHFLEHVLAGVLFVFGDKYTDFFFIFKLMPTVIFLSSVISVLYHVGVMQSLVGLIAAAMSVTMATTAAESTGIAACIFLGQPEASLTIRPFLERMTRSELFAITTAGFASVTADVFAIFVHYGMPSSHIITAVLMSAPASIAVAKIICPETEVSHTKDRKELRACEKRMVRQRSALDAAVQGAQDAVSIVAAVVATIIAFLSILSFFNSVIAYLGGLVDVEGLSLETLVAYPLMPVAYSLGVAWEDCRPVAEVIGLKTFVNELVGYQRLKQLVQEGAIKQRRSQVIAMYALCGFSNPTTVGVTLGGLGAMVPQKRQVLVNIILMAWLAGSLSCFMTAAWAGLLYTETEASPFLNITE</sequence>
<evidence type="ECO:0008006" key="13">
    <source>
        <dbReference type="Google" id="ProtNLM"/>
    </source>
</evidence>
<dbReference type="Pfam" id="PF07670">
    <property type="entry name" value="Gate"/>
    <property type="match status" value="1"/>
</dbReference>
<organism evidence="11 12">
    <name type="scientific">Elysia chlorotica</name>
    <name type="common">Eastern emerald elysia</name>
    <name type="synonym">Sea slug</name>
    <dbReference type="NCBI Taxonomy" id="188477"/>
    <lineage>
        <taxon>Eukaryota</taxon>
        <taxon>Metazoa</taxon>
        <taxon>Spiralia</taxon>
        <taxon>Lophotrochozoa</taxon>
        <taxon>Mollusca</taxon>
        <taxon>Gastropoda</taxon>
        <taxon>Heterobranchia</taxon>
        <taxon>Euthyneura</taxon>
        <taxon>Panpulmonata</taxon>
        <taxon>Sacoglossa</taxon>
        <taxon>Placobranchoidea</taxon>
        <taxon>Plakobranchidae</taxon>
        <taxon>Elysia</taxon>
    </lineage>
</organism>
<dbReference type="STRING" id="188477.A0A433TYX7"/>
<feature type="transmembrane region" description="Helical" evidence="7">
    <location>
        <begin position="215"/>
        <end position="238"/>
    </location>
</feature>
<keyword evidence="6 7" id="KW-0472">Membrane</keyword>
<evidence type="ECO:0000256" key="4">
    <source>
        <dbReference type="ARBA" id="ARBA00022692"/>
    </source>
</evidence>
<feature type="transmembrane region" description="Helical" evidence="7">
    <location>
        <begin position="244"/>
        <end position="272"/>
    </location>
</feature>
<dbReference type="InterPro" id="IPR008276">
    <property type="entry name" value="C_nuclsd_transpt"/>
</dbReference>
<keyword evidence="5 7" id="KW-1133">Transmembrane helix</keyword>
<protein>
    <recommendedName>
        <fullName evidence="13">Sodium/nucleoside cotransporter</fullName>
    </recommendedName>
</protein>
<feature type="transmembrane region" description="Helical" evidence="7">
    <location>
        <begin position="27"/>
        <end position="46"/>
    </location>
</feature>
<evidence type="ECO:0000259" key="8">
    <source>
        <dbReference type="Pfam" id="PF01773"/>
    </source>
</evidence>
<dbReference type="Proteomes" id="UP000271974">
    <property type="component" value="Unassembled WGS sequence"/>
</dbReference>
<keyword evidence="3" id="KW-1003">Cell membrane</keyword>
<proteinExistence type="inferred from homology"/>
<evidence type="ECO:0000259" key="10">
    <source>
        <dbReference type="Pfam" id="PF07670"/>
    </source>
</evidence>
<feature type="domain" description="Concentrative nucleoside transporter C-terminal" evidence="9">
    <location>
        <begin position="321"/>
        <end position="534"/>
    </location>
</feature>
<feature type="transmembrane region" description="Helical" evidence="7">
    <location>
        <begin position="5"/>
        <end position="21"/>
    </location>
</feature>
<evidence type="ECO:0000313" key="12">
    <source>
        <dbReference type="Proteomes" id="UP000271974"/>
    </source>
</evidence>
<gene>
    <name evidence="11" type="ORF">EGW08_005444</name>
</gene>
<dbReference type="GO" id="GO:0005886">
    <property type="term" value="C:plasma membrane"/>
    <property type="evidence" value="ECO:0007669"/>
    <property type="project" value="UniProtKB-SubCell"/>
</dbReference>
<dbReference type="Pfam" id="PF01773">
    <property type="entry name" value="Nucleos_tra2_N"/>
    <property type="match status" value="1"/>
</dbReference>
<feature type="transmembrane region" description="Helical" evidence="7">
    <location>
        <begin position="510"/>
        <end position="537"/>
    </location>
</feature>
<feature type="domain" description="Nucleoside transporter/FeoB GTPase Gate" evidence="10">
    <location>
        <begin position="219"/>
        <end position="313"/>
    </location>
</feature>
<evidence type="ECO:0000256" key="7">
    <source>
        <dbReference type="SAM" id="Phobius"/>
    </source>
</evidence>
<evidence type="ECO:0000256" key="3">
    <source>
        <dbReference type="ARBA" id="ARBA00022475"/>
    </source>
</evidence>
<feature type="non-terminal residue" evidence="11">
    <location>
        <position position="1"/>
    </location>
</feature>
<evidence type="ECO:0000256" key="5">
    <source>
        <dbReference type="ARBA" id="ARBA00022989"/>
    </source>
</evidence>
<keyword evidence="12" id="KW-1185">Reference proteome</keyword>
<dbReference type="EMBL" id="RQTK01000128">
    <property type="protein sequence ID" value="RUS86784.1"/>
    <property type="molecule type" value="Genomic_DNA"/>
</dbReference>
<keyword evidence="4 7" id="KW-0812">Transmembrane</keyword>
<reference evidence="11 12" key="1">
    <citation type="submission" date="2019-01" db="EMBL/GenBank/DDBJ databases">
        <title>A draft genome assembly of the solar-powered sea slug Elysia chlorotica.</title>
        <authorList>
            <person name="Cai H."/>
            <person name="Li Q."/>
            <person name="Fang X."/>
            <person name="Li J."/>
            <person name="Curtis N.E."/>
            <person name="Altenburger A."/>
            <person name="Shibata T."/>
            <person name="Feng M."/>
            <person name="Maeda T."/>
            <person name="Schwartz J.A."/>
            <person name="Shigenobu S."/>
            <person name="Lundholm N."/>
            <person name="Nishiyama T."/>
            <person name="Yang H."/>
            <person name="Hasebe M."/>
            <person name="Li S."/>
            <person name="Pierce S.K."/>
            <person name="Wang J."/>
        </authorList>
    </citation>
    <scope>NUCLEOTIDE SEQUENCE [LARGE SCALE GENOMIC DNA]</scope>
    <source>
        <strain evidence="11">EC2010</strain>
        <tissue evidence="11">Whole organism of an adult</tissue>
    </source>
</reference>
<name>A0A433TYX7_ELYCH</name>
<comment type="subcellular location">
    <subcellularLocation>
        <location evidence="1">Cell membrane</location>
        <topology evidence="1">Multi-pass membrane protein</topology>
    </subcellularLocation>
</comment>
<evidence type="ECO:0000256" key="2">
    <source>
        <dbReference type="ARBA" id="ARBA00009033"/>
    </source>
</evidence>
<evidence type="ECO:0000256" key="6">
    <source>
        <dbReference type="ARBA" id="ARBA00023136"/>
    </source>
</evidence>
<dbReference type="GO" id="GO:0005415">
    <property type="term" value="F:nucleoside:sodium symporter activity"/>
    <property type="evidence" value="ECO:0007669"/>
    <property type="project" value="TreeGrafter"/>
</dbReference>
<feature type="transmembrane region" description="Helical" evidence="7">
    <location>
        <begin position="382"/>
        <end position="407"/>
    </location>
</feature>
<evidence type="ECO:0000256" key="1">
    <source>
        <dbReference type="ARBA" id="ARBA00004651"/>
    </source>
</evidence>
<dbReference type="InterPro" id="IPR002668">
    <property type="entry name" value="CNT_N_dom"/>
</dbReference>
<evidence type="ECO:0000259" key="9">
    <source>
        <dbReference type="Pfam" id="PF07662"/>
    </source>
</evidence>
<feature type="transmembrane region" description="Helical" evidence="7">
    <location>
        <begin position="109"/>
        <end position="128"/>
    </location>
</feature>
<feature type="transmembrane region" description="Helical" evidence="7">
    <location>
        <begin position="293"/>
        <end position="315"/>
    </location>
</feature>
<comment type="caution">
    <text evidence="11">The sequence shown here is derived from an EMBL/GenBank/DDBJ whole genome shotgun (WGS) entry which is preliminary data.</text>
</comment>
<feature type="transmembrane region" description="Helical" evidence="7">
    <location>
        <begin position="479"/>
        <end position="503"/>
    </location>
</feature>
<dbReference type="InterPro" id="IPR011657">
    <property type="entry name" value="CNT_C_dom"/>
</dbReference>
<comment type="similarity">
    <text evidence="2">Belongs to the concentrative nucleoside transporter (CNT) (TC 2.A.41) family.</text>
</comment>
<dbReference type="InterPro" id="IPR011642">
    <property type="entry name" value="Gate_dom"/>
</dbReference>
<dbReference type="AlphaFoldDB" id="A0A433TYX7"/>
<feature type="transmembrane region" description="Helical" evidence="7">
    <location>
        <begin position="134"/>
        <end position="152"/>
    </location>
</feature>
<feature type="domain" description="Concentrative nucleoside transporter N-terminal" evidence="8">
    <location>
        <begin position="138"/>
        <end position="210"/>
    </location>
</feature>
<accession>A0A433TYX7</accession>
<dbReference type="PANTHER" id="PTHR10590:SF4">
    <property type="entry name" value="SOLUTE CARRIER FAMILY 28 MEMBER 3"/>
    <property type="match status" value="1"/>
</dbReference>